<dbReference type="PANTHER" id="PTHR42781:SF4">
    <property type="entry name" value="SPERMIDINE_PUTRESCINE IMPORT ATP-BINDING PROTEIN POTA"/>
    <property type="match status" value="1"/>
</dbReference>
<dbReference type="PROSITE" id="PS00211">
    <property type="entry name" value="ABC_TRANSPORTER_1"/>
    <property type="match status" value="1"/>
</dbReference>
<dbReference type="EMBL" id="UGTH01000001">
    <property type="protein sequence ID" value="SUB75156.1"/>
    <property type="molecule type" value="Genomic_DNA"/>
</dbReference>
<sequence>MSKENLVKLELVGIQKSYGKKIVINNLGLKVYDGERISLLGPSGCGKSTLLNTIVGLIDFEGIIFLDGIDITNKAANKRNIVMVSQENHLFPHMNVYENIAFPMRVRKLENSEIQNRVRELLNDINLNGYETKKVNQLSGGEKQRIALARALAATPEVLLLDEAYSSLDTNMRFKMRELTVELQKKHNITTILVTHDKEEAMMFSDRIGVMLNGEIEQLDFPKKIYESPKSLDVAKFLISENFITTDQAMANGLIEEELDTNKVVLIKPEDICIKTDLKNGIVAKILDKKYSMAKIKYELLINGMELIVDDYRKNDLEIGSEVGMEIKNYIVF</sequence>
<dbReference type="Pfam" id="PF00005">
    <property type="entry name" value="ABC_tran"/>
    <property type="match status" value="1"/>
</dbReference>
<organism evidence="11 12">
    <name type="scientific">Peptoniphilus indolicus</name>
    <dbReference type="NCBI Taxonomy" id="33030"/>
    <lineage>
        <taxon>Bacteria</taxon>
        <taxon>Bacillati</taxon>
        <taxon>Bacillota</taxon>
        <taxon>Tissierellia</taxon>
        <taxon>Tissierellales</taxon>
        <taxon>Peptoniphilaceae</taxon>
        <taxon>Peptoniphilus</taxon>
    </lineage>
</organism>
<keyword evidence="6" id="KW-0408">Iron</keyword>
<dbReference type="InterPro" id="IPR027417">
    <property type="entry name" value="P-loop_NTPase"/>
</dbReference>
<evidence type="ECO:0000256" key="9">
    <source>
        <dbReference type="ARBA" id="ARBA00066388"/>
    </source>
</evidence>
<dbReference type="PROSITE" id="PS50893">
    <property type="entry name" value="ABC_TRANSPORTER_2"/>
    <property type="match status" value="1"/>
</dbReference>
<dbReference type="Proteomes" id="UP000254777">
    <property type="component" value="Unassembled WGS sequence"/>
</dbReference>
<keyword evidence="4" id="KW-0547">Nucleotide-binding</keyword>
<evidence type="ECO:0000256" key="6">
    <source>
        <dbReference type="ARBA" id="ARBA00023004"/>
    </source>
</evidence>
<evidence type="ECO:0000256" key="1">
    <source>
        <dbReference type="ARBA" id="ARBA00022448"/>
    </source>
</evidence>
<keyword evidence="11" id="KW-0378">Hydrolase</keyword>
<keyword evidence="1" id="KW-0813">Transport</keyword>
<evidence type="ECO:0000256" key="7">
    <source>
        <dbReference type="ARBA" id="ARBA00023065"/>
    </source>
</evidence>
<dbReference type="RefSeq" id="WP_004820439.1">
    <property type="nucleotide sequence ID" value="NZ_UGTH01000001.1"/>
</dbReference>
<evidence type="ECO:0000256" key="4">
    <source>
        <dbReference type="ARBA" id="ARBA00022741"/>
    </source>
</evidence>
<name>A0A379DAW6_9FIRM</name>
<dbReference type="InterPro" id="IPR003439">
    <property type="entry name" value="ABC_transporter-like_ATP-bd"/>
</dbReference>
<keyword evidence="3" id="KW-0410">Iron transport</keyword>
<dbReference type="PANTHER" id="PTHR42781">
    <property type="entry name" value="SPERMIDINE/PUTRESCINE IMPORT ATP-BINDING PROTEIN POTA"/>
    <property type="match status" value="1"/>
</dbReference>
<dbReference type="InterPro" id="IPR015853">
    <property type="entry name" value="ABC_transpr_FbpC"/>
</dbReference>
<evidence type="ECO:0000313" key="11">
    <source>
        <dbReference type="EMBL" id="SUB75156.1"/>
    </source>
</evidence>
<feature type="domain" description="ABC transporter" evidence="10">
    <location>
        <begin position="9"/>
        <end position="238"/>
    </location>
</feature>
<proteinExistence type="predicted"/>
<dbReference type="Gene3D" id="3.40.50.300">
    <property type="entry name" value="P-loop containing nucleotide triphosphate hydrolases"/>
    <property type="match status" value="1"/>
</dbReference>
<evidence type="ECO:0000313" key="12">
    <source>
        <dbReference type="Proteomes" id="UP000254777"/>
    </source>
</evidence>
<keyword evidence="7" id="KW-0406">Ion transport</keyword>
<reference evidence="11 12" key="1">
    <citation type="submission" date="2018-06" db="EMBL/GenBank/DDBJ databases">
        <authorList>
            <consortium name="Pathogen Informatics"/>
            <person name="Doyle S."/>
        </authorList>
    </citation>
    <scope>NUCLEOTIDE SEQUENCE [LARGE SCALE GENOMIC DNA]</scope>
    <source>
        <strain evidence="11 12">NCTC11088</strain>
    </source>
</reference>
<dbReference type="GO" id="GO:0016020">
    <property type="term" value="C:membrane"/>
    <property type="evidence" value="ECO:0007669"/>
    <property type="project" value="InterPro"/>
</dbReference>
<dbReference type="SUPFAM" id="SSF52540">
    <property type="entry name" value="P-loop containing nucleoside triphosphate hydrolases"/>
    <property type="match status" value="1"/>
</dbReference>
<evidence type="ECO:0000256" key="8">
    <source>
        <dbReference type="ARBA" id="ARBA00023136"/>
    </source>
</evidence>
<protein>
    <recommendedName>
        <fullName evidence="9">ABC-type quaternary amine transporter</fullName>
        <ecNumber evidence="9">7.6.2.9</ecNumber>
    </recommendedName>
</protein>
<dbReference type="InterPro" id="IPR017871">
    <property type="entry name" value="ABC_transporter-like_CS"/>
</dbReference>
<dbReference type="InterPro" id="IPR050093">
    <property type="entry name" value="ABC_SmlMolc_Importer"/>
</dbReference>
<keyword evidence="2" id="KW-1003">Cell membrane</keyword>
<dbReference type="EC" id="7.6.2.9" evidence="9"/>
<keyword evidence="5 11" id="KW-0067">ATP-binding</keyword>
<evidence type="ECO:0000256" key="3">
    <source>
        <dbReference type="ARBA" id="ARBA00022496"/>
    </source>
</evidence>
<evidence type="ECO:0000256" key="2">
    <source>
        <dbReference type="ARBA" id="ARBA00022475"/>
    </source>
</evidence>
<dbReference type="FunFam" id="3.40.50.300:FF:000425">
    <property type="entry name" value="Probable ABC transporter, ATP-binding subunit"/>
    <property type="match status" value="1"/>
</dbReference>
<evidence type="ECO:0000256" key="5">
    <source>
        <dbReference type="ARBA" id="ARBA00022840"/>
    </source>
</evidence>
<dbReference type="GO" id="GO:0015418">
    <property type="term" value="F:ABC-type quaternary ammonium compound transporting activity"/>
    <property type="evidence" value="ECO:0007669"/>
    <property type="project" value="UniProtKB-EC"/>
</dbReference>
<dbReference type="SMART" id="SM00382">
    <property type="entry name" value="AAA"/>
    <property type="match status" value="1"/>
</dbReference>
<dbReference type="GO" id="GO:0015408">
    <property type="term" value="F:ABC-type ferric iron transporter activity"/>
    <property type="evidence" value="ECO:0007669"/>
    <property type="project" value="InterPro"/>
</dbReference>
<dbReference type="GO" id="GO:0005524">
    <property type="term" value="F:ATP binding"/>
    <property type="evidence" value="ECO:0007669"/>
    <property type="project" value="UniProtKB-KW"/>
</dbReference>
<dbReference type="InterPro" id="IPR003593">
    <property type="entry name" value="AAA+_ATPase"/>
</dbReference>
<gene>
    <name evidence="11" type="primary">potA_2</name>
    <name evidence="11" type="ORF">NCTC11088_00942</name>
</gene>
<evidence type="ECO:0000259" key="10">
    <source>
        <dbReference type="PROSITE" id="PS50893"/>
    </source>
</evidence>
<accession>A0A379DAW6</accession>
<dbReference type="CDD" id="cd03259">
    <property type="entry name" value="ABC_Carb_Solutes_like"/>
    <property type="match status" value="1"/>
</dbReference>
<dbReference type="AlphaFoldDB" id="A0A379DAW6"/>
<keyword evidence="8" id="KW-0472">Membrane</keyword>
<dbReference type="GO" id="GO:0016887">
    <property type="term" value="F:ATP hydrolysis activity"/>
    <property type="evidence" value="ECO:0007669"/>
    <property type="project" value="InterPro"/>
</dbReference>